<proteinExistence type="predicted"/>
<sequence length="436" mass="50156">MVKFEDLPPELLLEIARQVRGRCRNSDLASLSLVSRQLRPIAQECLLQEPRFKLENIHLFMLELSRHSWVVPRIRALELCSTDEGRNLKRHNFQDCTNGSFAGLSQRLIDRVMNQVKYSAVPYPPDLWAKLDQAGCADTIKRFSKTFKHERQWNVALKHDIVPALLGMLLVSLPNLKALRCAAVWLMDFPILSTILSAEIISVVPNSWKHKWLEGTTDTLAEKLEEFEVPVNDSHMDFVRHPSALFNFSSFTKLKKLSISMGAIYYRDQRPLLPSPWPVPLLPPNLEILRISEGTESTAPFVEDLCKVKKEGKSLQALHRIEIIFSLPYNFTEITPATLKTVCSDAIISLSLYFPGFPIITPEVDRSLWSLKEERVMPHITWKEDYRRHGFTNDLARLRAMECYEYGLGMDEGMVFDTDGDMEWPATRARSQYIPR</sequence>
<organism evidence="1 2">
    <name type="scientific">Didymosphaeria variabile</name>
    <dbReference type="NCBI Taxonomy" id="1932322"/>
    <lineage>
        <taxon>Eukaryota</taxon>
        <taxon>Fungi</taxon>
        <taxon>Dikarya</taxon>
        <taxon>Ascomycota</taxon>
        <taxon>Pezizomycotina</taxon>
        <taxon>Dothideomycetes</taxon>
        <taxon>Pleosporomycetidae</taxon>
        <taxon>Pleosporales</taxon>
        <taxon>Massarineae</taxon>
        <taxon>Didymosphaeriaceae</taxon>
        <taxon>Didymosphaeria</taxon>
    </lineage>
</organism>
<dbReference type="Proteomes" id="UP001140513">
    <property type="component" value="Unassembled WGS sequence"/>
</dbReference>
<dbReference type="GeneID" id="80908295"/>
<protein>
    <recommendedName>
        <fullName evidence="3">F-box domain-containing protein</fullName>
    </recommendedName>
</protein>
<gene>
    <name evidence="1" type="ORF">N0V89_004765</name>
</gene>
<dbReference type="EMBL" id="JAPEUX010000003">
    <property type="protein sequence ID" value="KAJ4356729.1"/>
    <property type="molecule type" value="Genomic_DNA"/>
</dbReference>
<accession>A0A9W8XQW3</accession>
<dbReference type="AlphaFoldDB" id="A0A9W8XQW3"/>
<evidence type="ECO:0000313" key="1">
    <source>
        <dbReference type="EMBL" id="KAJ4356729.1"/>
    </source>
</evidence>
<dbReference type="RefSeq" id="XP_056073855.1">
    <property type="nucleotide sequence ID" value="XM_056213547.1"/>
</dbReference>
<name>A0A9W8XQW3_9PLEO</name>
<dbReference type="OrthoDB" id="3219396at2759"/>
<evidence type="ECO:0000313" key="2">
    <source>
        <dbReference type="Proteomes" id="UP001140513"/>
    </source>
</evidence>
<reference evidence="1" key="1">
    <citation type="submission" date="2022-10" db="EMBL/GenBank/DDBJ databases">
        <title>Tapping the CABI collections for fungal endophytes: first genome assemblies for Collariella, Neodidymelliopsis, Ascochyta clinopodiicola, Didymella pomorum, Didymosphaeria variabile, Neocosmospora piperis and Neocucurbitaria cava.</title>
        <authorList>
            <person name="Hill R."/>
        </authorList>
    </citation>
    <scope>NUCLEOTIDE SEQUENCE</scope>
    <source>
        <strain evidence="1">IMI 356815</strain>
    </source>
</reference>
<keyword evidence="2" id="KW-1185">Reference proteome</keyword>
<comment type="caution">
    <text evidence="1">The sequence shown here is derived from an EMBL/GenBank/DDBJ whole genome shotgun (WGS) entry which is preliminary data.</text>
</comment>
<evidence type="ECO:0008006" key="3">
    <source>
        <dbReference type="Google" id="ProtNLM"/>
    </source>
</evidence>